<sequence>MNRTLLLSLLSRCKQILDDTGTNISERQFSGTVSNTTVSSLSNIGPATTVSTTSSRETYDNAHFYILFVMFFYSFLAMTLFKCFIDSDEEKKDPYEEFIKTGRPSTQAFNADHMAEKFYFEEENSL</sequence>
<protein>
    <submittedName>
        <fullName evidence="2">Uncharacterized protein</fullName>
    </submittedName>
</protein>
<dbReference type="GeneTree" id="ENSGT00940000176855"/>
<name>A0A3B4FPQ3_9CICH</name>
<keyword evidence="1" id="KW-0472">Membrane</keyword>
<reference evidence="2" key="1">
    <citation type="submission" date="2023-09" db="UniProtKB">
        <authorList>
            <consortium name="Ensembl"/>
        </authorList>
    </citation>
    <scope>IDENTIFICATION</scope>
</reference>
<proteinExistence type="predicted"/>
<organism evidence="2">
    <name type="scientific">Pundamilia nyererei</name>
    <dbReference type="NCBI Taxonomy" id="303518"/>
    <lineage>
        <taxon>Eukaryota</taxon>
        <taxon>Metazoa</taxon>
        <taxon>Chordata</taxon>
        <taxon>Craniata</taxon>
        <taxon>Vertebrata</taxon>
        <taxon>Euteleostomi</taxon>
        <taxon>Actinopterygii</taxon>
        <taxon>Neopterygii</taxon>
        <taxon>Teleostei</taxon>
        <taxon>Neoteleostei</taxon>
        <taxon>Acanthomorphata</taxon>
        <taxon>Ovalentaria</taxon>
        <taxon>Cichlomorphae</taxon>
        <taxon>Cichliformes</taxon>
        <taxon>Cichlidae</taxon>
        <taxon>African cichlids</taxon>
        <taxon>Pseudocrenilabrinae</taxon>
        <taxon>Haplochromini</taxon>
        <taxon>Pundamilia</taxon>
    </lineage>
</organism>
<accession>A0A3B4FPQ3</accession>
<dbReference type="AlphaFoldDB" id="A0A3B4FPQ3"/>
<feature type="transmembrane region" description="Helical" evidence="1">
    <location>
        <begin position="64"/>
        <end position="85"/>
    </location>
</feature>
<keyword evidence="1" id="KW-0812">Transmembrane</keyword>
<evidence type="ECO:0000313" key="2">
    <source>
        <dbReference type="Ensembl" id="ENSPNYP00000012580.1"/>
    </source>
</evidence>
<dbReference type="Ensembl" id="ENSPNYT00000012886.1">
    <property type="protein sequence ID" value="ENSPNYP00000012580.1"/>
    <property type="gene ID" value="ENSPNYG00000009555.1"/>
</dbReference>
<evidence type="ECO:0000256" key="1">
    <source>
        <dbReference type="SAM" id="Phobius"/>
    </source>
</evidence>
<keyword evidence="1" id="KW-1133">Transmembrane helix</keyword>